<name>A0A327L4M2_9BRAD</name>
<dbReference type="GO" id="GO:0004252">
    <property type="term" value="F:serine-type endopeptidase activity"/>
    <property type="evidence" value="ECO:0007669"/>
    <property type="project" value="UniProtKB-UniRule"/>
</dbReference>
<feature type="active site" description="Charge relay system" evidence="4">
    <location>
        <position position="185"/>
    </location>
</feature>
<gene>
    <name evidence="7" type="ORF">CH341_04215</name>
</gene>
<dbReference type="PROSITE" id="PS00136">
    <property type="entry name" value="SUBTILASE_ASP"/>
    <property type="match status" value="1"/>
</dbReference>
<dbReference type="GO" id="GO:0016485">
    <property type="term" value="P:protein processing"/>
    <property type="evidence" value="ECO:0007669"/>
    <property type="project" value="TreeGrafter"/>
</dbReference>
<proteinExistence type="inferred from homology"/>
<evidence type="ECO:0000259" key="6">
    <source>
        <dbReference type="Pfam" id="PF00082"/>
    </source>
</evidence>
<keyword evidence="2 4" id="KW-0378">Hydrolase</keyword>
<dbReference type="EMBL" id="NPEX01000017">
    <property type="protein sequence ID" value="RAI45367.1"/>
    <property type="molecule type" value="Genomic_DNA"/>
</dbReference>
<dbReference type="InterPro" id="IPR015500">
    <property type="entry name" value="Peptidase_S8_subtilisin-rel"/>
</dbReference>
<feature type="domain" description="Peptidase S8/S53" evidence="6">
    <location>
        <begin position="136"/>
        <end position="434"/>
    </location>
</feature>
<dbReference type="PANTHER" id="PTHR42884">
    <property type="entry name" value="PROPROTEIN CONVERTASE SUBTILISIN/KEXIN-RELATED"/>
    <property type="match status" value="1"/>
</dbReference>
<evidence type="ECO:0000256" key="5">
    <source>
        <dbReference type="RuleBase" id="RU003355"/>
    </source>
</evidence>
<dbReference type="Pfam" id="PF00082">
    <property type="entry name" value="Peptidase_S8"/>
    <property type="match status" value="1"/>
</dbReference>
<dbReference type="InterPro" id="IPR023828">
    <property type="entry name" value="Peptidase_S8_Ser-AS"/>
</dbReference>
<dbReference type="PROSITE" id="PS00138">
    <property type="entry name" value="SUBTILASE_SER"/>
    <property type="match status" value="1"/>
</dbReference>
<dbReference type="RefSeq" id="WP_111417784.1">
    <property type="nucleotide sequence ID" value="NZ_NPEX01000017.1"/>
</dbReference>
<accession>A0A327L4M2</accession>
<comment type="caution">
    <text evidence="7">The sequence shown here is derived from an EMBL/GenBank/DDBJ whole genome shotgun (WGS) entry which is preliminary data.</text>
</comment>
<sequence>MRIPVLAILPAQEPLVESAIAAADRRASQIPLDATTMPPGLTLDPTFPAVPVGKGVTAGATLETLAPAQSQNFAVRGFIDAEDPGEIPTESGGRPLFADPVIAPFLTCGGTPPVGKAADVATKLNVPTLAARGLDGDGVAVAIMDTGINLAHLQRKLGAFPRFDAGNSWTPAGATSGPGKHPVDHGTMCAYDVLIAAPKATLLDYPILATTAPGGSVTGSTLSVALQAFAQLIAFWAVAFAPGGALRYKALVVNNSWGIFHPSWDFPPGHPGRYIDNPNHPFSLIVGVLARAGADILFAAGNCGGECADGRCQARTTETIMGANASPDVLTLAGCDVTDTRVGYSSQGPSIAGMFQQKPDVTAYTHFLGSEAFGQGAPDSGTSAACPVAAGCVAALRTRLSSQAMPPRNLFAQITTTARQVQGGPGWNRNYGHGIIDPDAAGQSAGV</sequence>
<dbReference type="AlphaFoldDB" id="A0A327L4M2"/>
<dbReference type="PRINTS" id="PR00723">
    <property type="entry name" value="SUBTILISIN"/>
</dbReference>
<organism evidence="7 8">
    <name type="scientific">Rhodoplanes roseus</name>
    <dbReference type="NCBI Taxonomy" id="29409"/>
    <lineage>
        <taxon>Bacteria</taxon>
        <taxon>Pseudomonadati</taxon>
        <taxon>Pseudomonadota</taxon>
        <taxon>Alphaproteobacteria</taxon>
        <taxon>Hyphomicrobiales</taxon>
        <taxon>Nitrobacteraceae</taxon>
        <taxon>Rhodoplanes</taxon>
    </lineage>
</organism>
<evidence type="ECO:0000256" key="3">
    <source>
        <dbReference type="ARBA" id="ARBA00022825"/>
    </source>
</evidence>
<dbReference type="InterPro" id="IPR023827">
    <property type="entry name" value="Peptidase_S8_Asp-AS"/>
</dbReference>
<dbReference type="GO" id="GO:0016020">
    <property type="term" value="C:membrane"/>
    <property type="evidence" value="ECO:0007669"/>
    <property type="project" value="TreeGrafter"/>
</dbReference>
<comment type="similarity">
    <text evidence="4 5">Belongs to the peptidase S8 family.</text>
</comment>
<keyword evidence="8" id="KW-1185">Reference proteome</keyword>
<dbReference type="CDD" id="cd00306">
    <property type="entry name" value="Peptidases_S8_S53"/>
    <property type="match status" value="1"/>
</dbReference>
<feature type="active site" description="Charge relay system" evidence="4">
    <location>
        <position position="145"/>
    </location>
</feature>
<dbReference type="InterPro" id="IPR000209">
    <property type="entry name" value="Peptidase_S8/S53_dom"/>
</dbReference>
<protein>
    <recommendedName>
        <fullName evidence="6">Peptidase S8/S53 domain-containing protein</fullName>
    </recommendedName>
</protein>
<dbReference type="PANTHER" id="PTHR42884:SF14">
    <property type="entry name" value="NEUROENDOCRINE CONVERTASE 1"/>
    <property type="match status" value="1"/>
</dbReference>
<dbReference type="InterPro" id="IPR036852">
    <property type="entry name" value="Peptidase_S8/S53_dom_sf"/>
</dbReference>
<keyword evidence="1 4" id="KW-0645">Protease</keyword>
<evidence type="ECO:0000256" key="1">
    <source>
        <dbReference type="ARBA" id="ARBA00022670"/>
    </source>
</evidence>
<evidence type="ECO:0000256" key="2">
    <source>
        <dbReference type="ARBA" id="ARBA00022801"/>
    </source>
</evidence>
<reference evidence="7 8" key="1">
    <citation type="submission" date="2017-07" db="EMBL/GenBank/DDBJ databases">
        <title>Draft Genome Sequences of Select Purple Nonsulfur Bacteria.</title>
        <authorList>
            <person name="Lasarre B."/>
            <person name="Mckinlay J.B."/>
        </authorList>
    </citation>
    <scope>NUCLEOTIDE SEQUENCE [LARGE SCALE GENOMIC DNA]</scope>
    <source>
        <strain evidence="7 8">DSM 5909</strain>
    </source>
</reference>
<keyword evidence="3 4" id="KW-0720">Serine protease</keyword>
<feature type="active site" description="Charge relay system" evidence="4">
    <location>
        <position position="383"/>
    </location>
</feature>
<dbReference type="Proteomes" id="UP000249130">
    <property type="component" value="Unassembled WGS sequence"/>
</dbReference>
<evidence type="ECO:0000313" key="7">
    <source>
        <dbReference type="EMBL" id="RAI45367.1"/>
    </source>
</evidence>
<evidence type="ECO:0000256" key="4">
    <source>
        <dbReference type="PROSITE-ProRule" id="PRU01240"/>
    </source>
</evidence>
<evidence type="ECO:0000313" key="8">
    <source>
        <dbReference type="Proteomes" id="UP000249130"/>
    </source>
</evidence>
<dbReference type="OrthoDB" id="3496386at2"/>
<dbReference type="PROSITE" id="PS51892">
    <property type="entry name" value="SUBTILASE"/>
    <property type="match status" value="1"/>
</dbReference>
<dbReference type="SUPFAM" id="SSF52743">
    <property type="entry name" value="Subtilisin-like"/>
    <property type="match status" value="1"/>
</dbReference>
<dbReference type="Gene3D" id="3.40.50.200">
    <property type="entry name" value="Peptidase S8/S53 domain"/>
    <property type="match status" value="1"/>
</dbReference>